<sequence length="94" mass="10416">MNSTISVPERFDFSFHKSFTEQYNQILENKKGGLITLDFSKVLYLDSAALGMVVLLKKRAKANGCDVEIASAKGTALEVLEIANFDKMVTIRKG</sequence>
<evidence type="ECO:0000313" key="3">
    <source>
        <dbReference type="Proteomes" id="UP000238949"/>
    </source>
</evidence>
<gene>
    <name evidence="2" type="ORF">C6Y40_02085</name>
</gene>
<dbReference type="SUPFAM" id="SSF52091">
    <property type="entry name" value="SpoIIaa-like"/>
    <property type="match status" value="1"/>
</dbReference>
<keyword evidence="3" id="KW-1185">Reference proteome</keyword>
<accession>A0A2S9VFQ6</accession>
<comment type="caution">
    <text evidence="2">The sequence shown here is derived from an EMBL/GenBank/DDBJ whole genome shotgun (WGS) entry which is preliminary data.</text>
</comment>
<protein>
    <submittedName>
        <fullName evidence="2">Anti-sigma factor antagonist</fullName>
    </submittedName>
</protein>
<dbReference type="PROSITE" id="PS50801">
    <property type="entry name" value="STAS"/>
    <property type="match status" value="1"/>
</dbReference>
<dbReference type="InterPro" id="IPR036513">
    <property type="entry name" value="STAS_dom_sf"/>
</dbReference>
<dbReference type="Proteomes" id="UP000238949">
    <property type="component" value="Unassembled WGS sequence"/>
</dbReference>
<name>A0A2S9VFQ6_9ALTE</name>
<reference evidence="3" key="1">
    <citation type="journal article" date="2020" name="Int. J. Syst. Evol. Microbiol.">
        <title>Alteromonas alba sp. nov., a marine bacterium isolated from the seawater of the West Pacific Ocean.</title>
        <authorList>
            <person name="Sun C."/>
            <person name="Wu Y.-H."/>
            <person name="Xamxidin M."/>
            <person name="Cheng H."/>
            <person name="Xu X.-W."/>
        </authorList>
    </citation>
    <scope>NUCLEOTIDE SEQUENCE [LARGE SCALE GENOMIC DNA]</scope>
    <source>
        <strain evidence="3">190</strain>
    </source>
</reference>
<dbReference type="AlphaFoldDB" id="A0A2S9VFQ6"/>
<dbReference type="OrthoDB" id="278639at2"/>
<dbReference type="EMBL" id="PVNP01000013">
    <property type="protein sequence ID" value="PRO75301.1"/>
    <property type="molecule type" value="Genomic_DNA"/>
</dbReference>
<dbReference type="Gene3D" id="3.30.750.24">
    <property type="entry name" value="STAS domain"/>
    <property type="match status" value="1"/>
</dbReference>
<dbReference type="CDD" id="cd07043">
    <property type="entry name" value="STAS_anti-anti-sigma_factors"/>
    <property type="match status" value="1"/>
</dbReference>
<organism evidence="2 3">
    <name type="scientific">Alteromonas alba</name>
    <dbReference type="NCBI Taxonomy" id="2079529"/>
    <lineage>
        <taxon>Bacteria</taxon>
        <taxon>Pseudomonadati</taxon>
        <taxon>Pseudomonadota</taxon>
        <taxon>Gammaproteobacteria</taxon>
        <taxon>Alteromonadales</taxon>
        <taxon>Alteromonadaceae</taxon>
        <taxon>Alteromonas/Salinimonas group</taxon>
        <taxon>Alteromonas</taxon>
    </lineage>
</organism>
<feature type="domain" description="STAS" evidence="1">
    <location>
        <begin position="1"/>
        <end position="94"/>
    </location>
</feature>
<evidence type="ECO:0000313" key="2">
    <source>
        <dbReference type="EMBL" id="PRO75301.1"/>
    </source>
</evidence>
<dbReference type="InterPro" id="IPR002645">
    <property type="entry name" value="STAS_dom"/>
</dbReference>
<dbReference type="Pfam" id="PF01740">
    <property type="entry name" value="STAS"/>
    <property type="match status" value="1"/>
</dbReference>
<proteinExistence type="predicted"/>
<evidence type="ECO:0000259" key="1">
    <source>
        <dbReference type="PROSITE" id="PS50801"/>
    </source>
</evidence>
<dbReference type="RefSeq" id="WP_105933107.1">
    <property type="nucleotide sequence ID" value="NZ_PVNP01000013.1"/>
</dbReference>